<protein>
    <submittedName>
        <fullName evidence="6">Predicted arabinose efflux permease, MFS family</fullName>
    </submittedName>
</protein>
<evidence type="ECO:0000256" key="4">
    <source>
        <dbReference type="SAM" id="Phobius"/>
    </source>
</evidence>
<dbReference type="Pfam" id="PF07690">
    <property type="entry name" value="MFS_1"/>
    <property type="match status" value="1"/>
</dbReference>
<keyword evidence="1 4" id="KW-0812">Transmembrane</keyword>
<feature type="transmembrane region" description="Helical" evidence="4">
    <location>
        <begin position="287"/>
        <end position="304"/>
    </location>
</feature>
<evidence type="ECO:0000256" key="1">
    <source>
        <dbReference type="ARBA" id="ARBA00022692"/>
    </source>
</evidence>
<evidence type="ECO:0000313" key="6">
    <source>
        <dbReference type="EMBL" id="SDZ88445.1"/>
    </source>
</evidence>
<dbReference type="GO" id="GO:0022857">
    <property type="term" value="F:transmembrane transporter activity"/>
    <property type="evidence" value="ECO:0007669"/>
    <property type="project" value="InterPro"/>
</dbReference>
<dbReference type="SUPFAM" id="SSF103473">
    <property type="entry name" value="MFS general substrate transporter"/>
    <property type="match status" value="1"/>
</dbReference>
<feature type="transmembrane region" description="Helical" evidence="4">
    <location>
        <begin position="35"/>
        <end position="53"/>
    </location>
</feature>
<feature type="domain" description="Major facilitator superfamily (MFS) profile" evidence="5">
    <location>
        <begin position="1"/>
        <end position="377"/>
    </location>
</feature>
<feature type="transmembrane region" description="Helical" evidence="4">
    <location>
        <begin position="88"/>
        <end position="110"/>
    </location>
</feature>
<name>A0A1H3WMT0_9GAMM</name>
<dbReference type="RefSeq" id="WP_235195080.1">
    <property type="nucleotide sequence ID" value="NZ_FNQS01000001.1"/>
</dbReference>
<accession>A0A1H3WMT0</accession>
<gene>
    <name evidence="6" type="ORF">SAMN02982996_00560</name>
</gene>
<feature type="transmembrane region" description="Helical" evidence="4">
    <location>
        <begin position="65"/>
        <end position="82"/>
    </location>
</feature>
<feature type="transmembrane region" description="Helical" evidence="4">
    <location>
        <begin position="233"/>
        <end position="251"/>
    </location>
</feature>
<dbReference type="Proteomes" id="UP000187280">
    <property type="component" value="Unassembled WGS sequence"/>
</dbReference>
<dbReference type="PROSITE" id="PS50850">
    <property type="entry name" value="MFS"/>
    <property type="match status" value="1"/>
</dbReference>
<organism evidence="6 7">
    <name type="scientific">Lonsdalea quercina</name>
    <dbReference type="NCBI Taxonomy" id="71657"/>
    <lineage>
        <taxon>Bacteria</taxon>
        <taxon>Pseudomonadati</taxon>
        <taxon>Pseudomonadota</taxon>
        <taxon>Gammaproteobacteria</taxon>
        <taxon>Enterobacterales</taxon>
        <taxon>Pectobacteriaceae</taxon>
        <taxon>Lonsdalea</taxon>
    </lineage>
</organism>
<dbReference type="PANTHER" id="PTHR42910:SF1">
    <property type="entry name" value="MAJOR FACILITATOR SUPERFAMILY (MFS) PROFILE DOMAIN-CONTAINING PROTEIN"/>
    <property type="match status" value="1"/>
</dbReference>
<feature type="transmembrane region" description="Helical" evidence="4">
    <location>
        <begin position="203"/>
        <end position="221"/>
    </location>
</feature>
<dbReference type="AlphaFoldDB" id="A0A1H3WMT0"/>
<dbReference type="PANTHER" id="PTHR42910">
    <property type="entry name" value="TRANSPORTER SCO4007-RELATED"/>
    <property type="match status" value="1"/>
</dbReference>
<reference evidence="6 7" key="1">
    <citation type="submission" date="2016-10" db="EMBL/GenBank/DDBJ databases">
        <authorList>
            <person name="de Groot N.N."/>
        </authorList>
    </citation>
    <scope>NUCLEOTIDE SEQUENCE [LARGE SCALE GENOMIC DNA]</scope>
    <source>
        <strain evidence="6 7">ATCC 29281</strain>
    </source>
</reference>
<dbReference type="InterPro" id="IPR036259">
    <property type="entry name" value="MFS_trans_sf"/>
</dbReference>
<keyword evidence="2 4" id="KW-1133">Transmembrane helix</keyword>
<keyword evidence="7" id="KW-1185">Reference proteome</keyword>
<proteinExistence type="predicted"/>
<feature type="transmembrane region" description="Helical" evidence="4">
    <location>
        <begin position="353"/>
        <end position="371"/>
    </location>
</feature>
<evidence type="ECO:0000259" key="5">
    <source>
        <dbReference type="PROSITE" id="PS50850"/>
    </source>
</evidence>
<feature type="transmembrane region" description="Helical" evidence="4">
    <location>
        <begin position="122"/>
        <end position="141"/>
    </location>
</feature>
<evidence type="ECO:0000313" key="7">
    <source>
        <dbReference type="Proteomes" id="UP000187280"/>
    </source>
</evidence>
<sequence>MLYRLATGFSVATVVYHQSMTTLIAHSFHLSADALWGLSVATQAGYGAGLILGLPLGDLVAPKRIIPSVMMLLGGTLLLIGLSPTLWLMVALCFFAGLLSIAGQMLLAYSAKVLVGTERAQVVGSLLTSLFAGLLLARVMGGFGGEYIGWRAIYLITGILTLLTGIGLSKRIDDVSLTGNLRYFQVLKLQGTIWRTHPELRRLSLVAASFFAASNGIWANLTFLMHDTLHWDAAHIGLLAFTSLAALRATWFTQYLQCRMSGPGIIILLALVMALTPLIGIWNGVSIGLLLIYLILADFCVRAIQAIAQSRVLDIDPPLASRINSLFMTVFFFGAAAGSWLGSIAIHHMGWRGMFLFTIACAAIGLFFLSWRNPELRLIRAKSS</sequence>
<evidence type="ECO:0000256" key="3">
    <source>
        <dbReference type="ARBA" id="ARBA00023136"/>
    </source>
</evidence>
<dbReference type="GeneID" id="97763494"/>
<evidence type="ECO:0000256" key="2">
    <source>
        <dbReference type="ARBA" id="ARBA00022989"/>
    </source>
</evidence>
<dbReference type="Gene3D" id="1.20.1250.20">
    <property type="entry name" value="MFS general substrate transporter like domains"/>
    <property type="match status" value="2"/>
</dbReference>
<feature type="transmembrane region" description="Helical" evidence="4">
    <location>
        <begin position="147"/>
        <end position="168"/>
    </location>
</feature>
<dbReference type="InterPro" id="IPR011701">
    <property type="entry name" value="MFS"/>
</dbReference>
<dbReference type="STRING" id="71657.SAMN02982996_00560"/>
<feature type="transmembrane region" description="Helical" evidence="4">
    <location>
        <begin position="263"/>
        <end position="281"/>
    </location>
</feature>
<dbReference type="EMBL" id="FNQS01000001">
    <property type="protein sequence ID" value="SDZ88445.1"/>
    <property type="molecule type" value="Genomic_DNA"/>
</dbReference>
<feature type="transmembrane region" description="Helical" evidence="4">
    <location>
        <begin position="325"/>
        <end position="347"/>
    </location>
</feature>
<dbReference type="InterPro" id="IPR020846">
    <property type="entry name" value="MFS_dom"/>
</dbReference>
<keyword evidence="3 4" id="KW-0472">Membrane</keyword>